<feature type="region of interest" description="Disordered" evidence="6">
    <location>
        <begin position="303"/>
        <end position="353"/>
    </location>
</feature>
<dbReference type="PANTHER" id="PTHR32322">
    <property type="entry name" value="INNER MEMBRANE TRANSPORTER"/>
    <property type="match status" value="1"/>
</dbReference>
<evidence type="ECO:0000256" key="6">
    <source>
        <dbReference type="SAM" id="MobiDB-lite"/>
    </source>
</evidence>
<dbReference type="InterPro" id="IPR037185">
    <property type="entry name" value="EmrE-like"/>
</dbReference>
<dbReference type="InterPro" id="IPR000620">
    <property type="entry name" value="EamA_dom"/>
</dbReference>
<feature type="compositionally biased region" description="Low complexity" evidence="6">
    <location>
        <begin position="310"/>
        <end position="342"/>
    </location>
</feature>
<feature type="transmembrane region" description="Helical" evidence="7">
    <location>
        <begin position="274"/>
        <end position="296"/>
    </location>
</feature>
<evidence type="ECO:0000259" key="8">
    <source>
        <dbReference type="Pfam" id="PF00892"/>
    </source>
</evidence>
<evidence type="ECO:0000256" key="4">
    <source>
        <dbReference type="ARBA" id="ARBA00022989"/>
    </source>
</evidence>
<sequence>MSSDTRPAGETKGAVELTAAMVLSGTLGVFVIESGTSPFNVVFFRCLFGAAALGLYCVLRGFFKNHGFTPRKLGLAALGGAFIVFNWAFLFESYEGTSISVATVVYHTQPFYVMLLGALLFRDKLTATKFGWLGVAFVGLVLVAGVSASDLTGGGDSAYLTGLGYALLAAVFYGASTVITKRVTGVRPHLVALVQLVLGIFLLLPFTTLSETEGLGADWGWLVGLGLIHTCVMYVLMYSAYQKLPTPKIAVLAFVYPAVAMLMDWAVYGHSVSLLQALGIPLIVAASLGINLGWSFKGKGNGKGRGRGRGNANANANANAKAAEPAAGAAKEPVAAGGAAAESKVEIKSGGTR</sequence>
<feature type="domain" description="EamA" evidence="8">
    <location>
        <begin position="161"/>
        <end position="291"/>
    </location>
</feature>
<keyword evidence="3 7" id="KW-0812">Transmembrane</keyword>
<reference evidence="9 10" key="1">
    <citation type="submission" date="2023-05" db="EMBL/GenBank/DDBJ databases">
        <title>Draft genome sequence of Streptomyces sp. B-S-A8 isolated from a cave soil in Thailand.</title>
        <authorList>
            <person name="Chamroensaksri N."/>
            <person name="Muangham S."/>
        </authorList>
    </citation>
    <scope>NUCLEOTIDE SEQUENCE [LARGE SCALE GENOMIC DNA]</scope>
    <source>
        <strain evidence="9 10">B-S-A8</strain>
    </source>
</reference>
<feature type="transmembrane region" description="Helical" evidence="7">
    <location>
        <begin position="159"/>
        <end position="178"/>
    </location>
</feature>
<dbReference type="Proteomes" id="UP001224661">
    <property type="component" value="Unassembled WGS sequence"/>
</dbReference>
<feature type="domain" description="EamA" evidence="8">
    <location>
        <begin position="18"/>
        <end position="143"/>
    </location>
</feature>
<gene>
    <name evidence="9" type="ORF">QIS99_27900</name>
</gene>
<name>A0ABT6RZW6_9ACTN</name>
<keyword evidence="4 7" id="KW-1133">Transmembrane helix</keyword>
<comment type="similarity">
    <text evidence="2">Belongs to the EamA transporter family.</text>
</comment>
<evidence type="ECO:0000256" key="2">
    <source>
        <dbReference type="ARBA" id="ARBA00007362"/>
    </source>
</evidence>
<evidence type="ECO:0000256" key="7">
    <source>
        <dbReference type="SAM" id="Phobius"/>
    </source>
</evidence>
<comment type="caution">
    <text evidence="9">The sequence shown here is derived from an EMBL/GenBank/DDBJ whole genome shotgun (WGS) entry which is preliminary data.</text>
</comment>
<evidence type="ECO:0000256" key="5">
    <source>
        <dbReference type="ARBA" id="ARBA00023136"/>
    </source>
</evidence>
<evidence type="ECO:0000256" key="1">
    <source>
        <dbReference type="ARBA" id="ARBA00004141"/>
    </source>
</evidence>
<keyword evidence="10" id="KW-1185">Reference proteome</keyword>
<protein>
    <submittedName>
        <fullName evidence="9">DMT family transporter</fullName>
    </submittedName>
</protein>
<feature type="transmembrane region" description="Helical" evidence="7">
    <location>
        <begin position="219"/>
        <end position="237"/>
    </location>
</feature>
<feature type="transmembrane region" description="Helical" evidence="7">
    <location>
        <begin position="12"/>
        <end position="32"/>
    </location>
</feature>
<feature type="transmembrane region" description="Helical" evidence="7">
    <location>
        <begin position="97"/>
        <end position="121"/>
    </location>
</feature>
<dbReference type="Pfam" id="PF00892">
    <property type="entry name" value="EamA"/>
    <property type="match status" value="2"/>
</dbReference>
<keyword evidence="5 7" id="KW-0472">Membrane</keyword>
<proteinExistence type="inferred from homology"/>
<organism evidence="9 10">
    <name type="scientific">Streptomyces solicavernae</name>
    <dbReference type="NCBI Taxonomy" id="3043614"/>
    <lineage>
        <taxon>Bacteria</taxon>
        <taxon>Bacillati</taxon>
        <taxon>Actinomycetota</taxon>
        <taxon>Actinomycetes</taxon>
        <taxon>Kitasatosporales</taxon>
        <taxon>Streptomycetaceae</taxon>
        <taxon>Streptomyces</taxon>
    </lineage>
</organism>
<feature type="transmembrane region" description="Helical" evidence="7">
    <location>
        <begin position="130"/>
        <end position="147"/>
    </location>
</feature>
<evidence type="ECO:0000313" key="9">
    <source>
        <dbReference type="EMBL" id="MDI3389987.1"/>
    </source>
</evidence>
<feature type="transmembrane region" description="Helical" evidence="7">
    <location>
        <begin position="38"/>
        <end position="61"/>
    </location>
</feature>
<dbReference type="RefSeq" id="WP_282516465.1">
    <property type="nucleotide sequence ID" value="NZ_JASCIR010000036.1"/>
</dbReference>
<feature type="transmembrane region" description="Helical" evidence="7">
    <location>
        <begin position="249"/>
        <end position="268"/>
    </location>
</feature>
<dbReference type="InterPro" id="IPR050638">
    <property type="entry name" value="AA-Vitamin_Transporters"/>
</dbReference>
<evidence type="ECO:0000313" key="10">
    <source>
        <dbReference type="Proteomes" id="UP001224661"/>
    </source>
</evidence>
<comment type="subcellular location">
    <subcellularLocation>
        <location evidence="1">Membrane</location>
        <topology evidence="1">Multi-pass membrane protein</topology>
    </subcellularLocation>
</comment>
<evidence type="ECO:0000256" key="3">
    <source>
        <dbReference type="ARBA" id="ARBA00022692"/>
    </source>
</evidence>
<dbReference type="EMBL" id="JASCIR010000036">
    <property type="protein sequence ID" value="MDI3389987.1"/>
    <property type="molecule type" value="Genomic_DNA"/>
</dbReference>
<accession>A0ABT6RZW6</accession>
<dbReference type="PANTHER" id="PTHR32322:SF2">
    <property type="entry name" value="EAMA DOMAIN-CONTAINING PROTEIN"/>
    <property type="match status" value="1"/>
</dbReference>
<feature type="transmembrane region" description="Helical" evidence="7">
    <location>
        <begin position="73"/>
        <end position="91"/>
    </location>
</feature>
<dbReference type="SUPFAM" id="SSF103481">
    <property type="entry name" value="Multidrug resistance efflux transporter EmrE"/>
    <property type="match status" value="2"/>
</dbReference>
<feature type="transmembrane region" description="Helical" evidence="7">
    <location>
        <begin position="190"/>
        <end position="207"/>
    </location>
</feature>